<accession>A0ABY2BMI4</accession>
<dbReference type="EMBL" id="SLWM01000004">
    <property type="protein sequence ID" value="TCO25642.1"/>
    <property type="molecule type" value="Genomic_DNA"/>
</dbReference>
<dbReference type="Proteomes" id="UP000295818">
    <property type="component" value="Unassembled WGS sequence"/>
</dbReference>
<proteinExistence type="predicted"/>
<name>A0ABY2BMI4_9ACTN</name>
<protein>
    <submittedName>
        <fullName evidence="1">Uncharacterized protein</fullName>
    </submittedName>
</protein>
<evidence type="ECO:0000313" key="1">
    <source>
        <dbReference type="EMBL" id="TCO25642.1"/>
    </source>
</evidence>
<reference evidence="1 2" key="1">
    <citation type="journal article" date="2015" name="Stand. Genomic Sci.">
        <title>Genomic Encyclopedia of Bacterial and Archaeal Type Strains, Phase III: the genomes of soil and plant-associated and newly described type strains.</title>
        <authorList>
            <person name="Whitman W.B."/>
            <person name="Woyke T."/>
            <person name="Klenk H.P."/>
            <person name="Zhou Y."/>
            <person name="Lilburn T.G."/>
            <person name="Beck B.J."/>
            <person name="De Vos P."/>
            <person name="Vandamme P."/>
            <person name="Eisen J.A."/>
            <person name="Garrity G."/>
            <person name="Hugenholtz P."/>
            <person name="Kyrpides N.C."/>
        </authorList>
    </citation>
    <scope>NUCLEOTIDE SEQUENCE [LARGE SCALE GENOMIC DNA]</scope>
    <source>
        <strain evidence="1 2">VKM Ac-2538</strain>
    </source>
</reference>
<evidence type="ECO:0000313" key="2">
    <source>
        <dbReference type="Proteomes" id="UP000295818"/>
    </source>
</evidence>
<dbReference type="RefSeq" id="WP_132188494.1">
    <property type="nucleotide sequence ID" value="NZ_SLWM01000004.1"/>
</dbReference>
<keyword evidence="2" id="KW-1185">Reference proteome</keyword>
<organism evidence="1 2">
    <name type="scientific">Kribbella orskensis</name>
    <dbReference type="NCBI Taxonomy" id="2512216"/>
    <lineage>
        <taxon>Bacteria</taxon>
        <taxon>Bacillati</taxon>
        <taxon>Actinomycetota</taxon>
        <taxon>Actinomycetes</taxon>
        <taxon>Propionibacteriales</taxon>
        <taxon>Kribbellaceae</taxon>
        <taxon>Kribbella</taxon>
    </lineage>
</organism>
<sequence length="230" mass="23937">MTIRQRLQATVLIASLVVGAAGGSSMLRFRKGQDFDLVASANPATPDSSDADRTAMYERAGGKRTQADAVASASATCDSCRGTATAVQVIYFGKARKGTADNTATAWSSCRNCGAISVSVQVVVVRPGTDLTARNRALAVNASCAGCSTAAVAVQFVVVTKKHKAFSRNGRAQLEALANQLEAELRGASHTKAARTAAAKEKIGLLGFEALVRNELKPTTMRPSFAVETG</sequence>
<gene>
    <name evidence="1" type="ORF">EV644_104146</name>
</gene>
<comment type="caution">
    <text evidence="1">The sequence shown here is derived from an EMBL/GenBank/DDBJ whole genome shotgun (WGS) entry which is preliminary data.</text>
</comment>